<dbReference type="Gene3D" id="3.40.190.170">
    <property type="entry name" value="Bacterial extracellular solute-binding protein, family 7"/>
    <property type="match status" value="1"/>
</dbReference>
<protein>
    <recommendedName>
        <fullName evidence="2">C4-dicarboxylate ABC transporter substrate-binding protein</fullName>
    </recommendedName>
</protein>
<name>A0A382VQJ3_9ZZZZ</name>
<proteinExistence type="predicted"/>
<dbReference type="InterPro" id="IPR038404">
    <property type="entry name" value="TRAP_DctP_sf"/>
</dbReference>
<reference evidence="1" key="1">
    <citation type="submission" date="2018-05" db="EMBL/GenBank/DDBJ databases">
        <authorList>
            <person name="Lanie J.A."/>
            <person name="Ng W.-L."/>
            <person name="Kazmierczak K.M."/>
            <person name="Andrzejewski T.M."/>
            <person name="Davidsen T.M."/>
            <person name="Wayne K.J."/>
            <person name="Tettelin H."/>
            <person name="Glass J.I."/>
            <person name="Rusch D."/>
            <person name="Podicherti R."/>
            <person name="Tsui H.-C.T."/>
            <person name="Winkler M.E."/>
        </authorList>
    </citation>
    <scope>NUCLEOTIDE SEQUENCE</scope>
</reference>
<organism evidence="1">
    <name type="scientific">marine metagenome</name>
    <dbReference type="NCBI Taxonomy" id="408172"/>
    <lineage>
        <taxon>unclassified sequences</taxon>
        <taxon>metagenomes</taxon>
        <taxon>ecological metagenomes</taxon>
    </lineage>
</organism>
<dbReference type="EMBL" id="UINC01153430">
    <property type="protein sequence ID" value="SVD48148.1"/>
    <property type="molecule type" value="Genomic_DNA"/>
</dbReference>
<gene>
    <name evidence="1" type="ORF">METZ01_LOCUS401002</name>
</gene>
<accession>A0A382VQJ3</accession>
<dbReference type="AlphaFoldDB" id="A0A382VQJ3"/>
<evidence type="ECO:0000313" key="1">
    <source>
        <dbReference type="EMBL" id="SVD48148.1"/>
    </source>
</evidence>
<feature type="non-terminal residue" evidence="1">
    <location>
        <position position="1"/>
    </location>
</feature>
<sequence length="175" mass="18973">KSQKMWALAGSPSRTLKAAGVSHVSGPAVRLGEFTQTKVIQGIAGTTRSGAVYFAGVNFSKWGTFTSKSIMMPSFQWMVSTKKWNALSSDHQKKIMAVSGEKLARAVGVIADKMEIVNGKKLTKAGFKEIKASKKFEEELRTAATPQIDAWVARAKKIGVDGNKVISDFVKYASE</sequence>
<evidence type="ECO:0008006" key="2">
    <source>
        <dbReference type="Google" id="ProtNLM"/>
    </source>
</evidence>